<protein>
    <recommendedName>
        <fullName evidence="6">Globin domain-containing protein</fullName>
    </recommendedName>
</protein>
<dbReference type="PANTHER" id="PTHR46458:SF5">
    <property type="entry name" value="GLOBIN FAMILY PROFILE DOMAIN-CONTAINING PROTEIN"/>
    <property type="match status" value="1"/>
</dbReference>
<dbReference type="PROSITE" id="PS01033">
    <property type="entry name" value="GLOBIN"/>
    <property type="match status" value="1"/>
</dbReference>
<evidence type="ECO:0000256" key="3">
    <source>
        <dbReference type="ARBA" id="ARBA00023004"/>
    </source>
</evidence>
<keyword evidence="2" id="KW-0479">Metal-binding</keyword>
<evidence type="ECO:0000259" key="6">
    <source>
        <dbReference type="PROSITE" id="PS01033"/>
    </source>
</evidence>
<dbReference type="PANTHER" id="PTHR46458">
    <property type="entry name" value="BLR2807 PROTEIN"/>
    <property type="match status" value="1"/>
</dbReference>
<dbReference type="GO" id="GO:0046872">
    <property type="term" value="F:metal ion binding"/>
    <property type="evidence" value="ECO:0007669"/>
    <property type="project" value="UniProtKB-KW"/>
</dbReference>
<accession>A0A8J1U4D8</accession>
<keyword evidence="8" id="KW-1185">Reference proteome</keyword>
<comment type="caution">
    <text evidence="7">The sequence shown here is derived from an EMBL/GenBank/DDBJ whole genome shotgun (WGS) entry which is preliminary data.</text>
</comment>
<name>A0A8J1U4D8_OWEFU</name>
<dbReference type="InterPro" id="IPR012292">
    <property type="entry name" value="Globin/Proto"/>
</dbReference>
<dbReference type="InterPro" id="IPR000971">
    <property type="entry name" value="Globin"/>
</dbReference>
<dbReference type="GO" id="GO:0020037">
    <property type="term" value="F:heme binding"/>
    <property type="evidence" value="ECO:0007669"/>
    <property type="project" value="InterPro"/>
</dbReference>
<sequence length="248" mass="28070">MGMGCSVSAQLTVQDGKADCDNNQNEESPKRLTKPDPRCPLSERQIFALSKSWKGISRNMKDAGMLMFLRLFETNKELKKLFGDQFNKLDTASEMIESKTLENHAFMVMCTIDDAICNIDDIDYVLTQLASVGRFHTKIKSYDGRNFEKIEDPFLMAVKEVLGDRYSINIDLVYKKTIHFITETLSTSFDREAARIKAEALENDNINENDIDKDVDTVALIETSDSQIIDSNKANNIDDITTKIEDVA</sequence>
<reference evidence="7" key="1">
    <citation type="submission" date="2022-03" db="EMBL/GenBank/DDBJ databases">
        <authorList>
            <person name="Martin C."/>
        </authorList>
    </citation>
    <scope>NUCLEOTIDE SEQUENCE</scope>
</reference>
<dbReference type="AlphaFoldDB" id="A0A8J1U4D8"/>
<dbReference type="GO" id="GO:0019825">
    <property type="term" value="F:oxygen binding"/>
    <property type="evidence" value="ECO:0007669"/>
    <property type="project" value="InterPro"/>
</dbReference>
<dbReference type="InterPro" id="IPR009050">
    <property type="entry name" value="Globin-like_sf"/>
</dbReference>
<gene>
    <name evidence="7" type="ORF">OFUS_LOCUS15905</name>
</gene>
<proteinExistence type="inferred from homology"/>
<feature type="region of interest" description="Disordered" evidence="5">
    <location>
        <begin position="16"/>
        <end position="37"/>
    </location>
</feature>
<feature type="domain" description="Globin" evidence="6">
    <location>
        <begin position="40"/>
        <end position="190"/>
    </location>
</feature>
<evidence type="ECO:0000256" key="4">
    <source>
        <dbReference type="RuleBase" id="RU000356"/>
    </source>
</evidence>
<comment type="similarity">
    <text evidence="4">Belongs to the globin family.</text>
</comment>
<dbReference type="GO" id="GO:0005344">
    <property type="term" value="F:oxygen carrier activity"/>
    <property type="evidence" value="ECO:0007669"/>
    <property type="project" value="UniProtKB-KW"/>
</dbReference>
<keyword evidence="1 4" id="KW-0349">Heme</keyword>
<evidence type="ECO:0000256" key="2">
    <source>
        <dbReference type="ARBA" id="ARBA00022723"/>
    </source>
</evidence>
<evidence type="ECO:0000256" key="1">
    <source>
        <dbReference type="ARBA" id="ARBA00022617"/>
    </source>
</evidence>
<keyword evidence="4" id="KW-0813">Transport</keyword>
<keyword evidence="4" id="KW-0561">Oxygen transport</keyword>
<evidence type="ECO:0000313" key="7">
    <source>
        <dbReference type="EMBL" id="CAH1790733.1"/>
    </source>
</evidence>
<dbReference type="Gene3D" id="1.10.490.10">
    <property type="entry name" value="Globins"/>
    <property type="match status" value="1"/>
</dbReference>
<dbReference type="EMBL" id="CAIIXF020000008">
    <property type="protein sequence ID" value="CAH1790733.1"/>
    <property type="molecule type" value="Genomic_DNA"/>
</dbReference>
<dbReference type="SUPFAM" id="SSF46458">
    <property type="entry name" value="Globin-like"/>
    <property type="match status" value="1"/>
</dbReference>
<dbReference type="OrthoDB" id="6344802at2759"/>
<keyword evidence="3" id="KW-0408">Iron</keyword>
<evidence type="ECO:0000256" key="5">
    <source>
        <dbReference type="SAM" id="MobiDB-lite"/>
    </source>
</evidence>
<evidence type="ECO:0000313" key="8">
    <source>
        <dbReference type="Proteomes" id="UP000749559"/>
    </source>
</evidence>
<dbReference type="Proteomes" id="UP000749559">
    <property type="component" value="Unassembled WGS sequence"/>
</dbReference>
<feature type="compositionally biased region" description="Basic and acidic residues" evidence="5">
    <location>
        <begin position="27"/>
        <end position="37"/>
    </location>
</feature>
<organism evidence="7 8">
    <name type="scientific">Owenia fusiformis</name>
    <name type="common">Polychaete worm</name>
    <dbReference type="NCBI Taxonomy" id="6347"/>
    <lineage>
        <taxon>Eukaryota</taxon>
        <taxon>Metazoa</taxon>
        <taxon>Spiralia</taxon>
        <taxon>Lophotrochozoa</taxon>
        <taxon>Annelida</taxon>
        <taxon>Polychaeta</taxon>
        <taxon>Sedentaria</taxon>
        <taxon>Canalipalpata</taxon>
        <taxon>Sabellida</taxon>
        <taxon>Oweniida</taxon>
        <taxon>Oweniidae</taxon>
        <taxon>Owenia</taxon>
    </lineage>
</organism>
<dbReference type="Pfam" id="PF00042">
    <property type="entry name" value="Globin"/>
    <property type="match status" value="1"/>
</dbReference>
<dbReference type="InterPro" id="IPR050532">
    <property type="entry name" value="Globin-like_OT"/>
</dbReference>